<dbReference type="Gene3D" id="3.30.565.10">
    <property type="entry name" value="Histidine kinase-like ATPase, C-terminal domain"/>
    <property type="match status" value="1"/>
</dbReference>
<dbReference type="InterPro" id="IPR003661">
    <property type="entry name" value="HisK_dim/P_dom"/>
</dbReference>
<dbReference type="InterPro" id="IPR005467">
    <property type="entry name" value="His_kinase_dom"/>
</dbReference>
<dbReference type="GO" id="GO:0016036">
    <property type="term" value="P:cellular response to phosphate starvation"/>
    <property type="evidence" value="ECO:0007669"/>
    <property type="project" value="TreeGrafter"/>
</dbReference>
<evidence type="ECO:0000259" key="9">
    <source>
        <dbReference type="PROSITE" id="PS50109"/>
    </source>
</evidence>
<dbReference type="GO" id="GO:0005886">
    <property type="term" value="C:plasma membrane"/>
    <property type="evidence" value="ECO:0007669"/>
    <property type="project" value="TreeGrafter"/>
</dbReference>
<evidence type="ECO:0000256" key="1">
    <source>
        <dbReference type="ARBA" id="ARBA00000085"/>
    </source>
</evidence>
<evidence type="ECO:0000256" key="8">
    <source>
        <dbReference type="SAM" id="Phobius"/>
    </source>
</evidence>
<dbReference type="AlphaFoldDB" id="A0A3G9JLL3"/>
<keyword evidence="8" id="KW-0472">Membrane</keyword>
<feature type="domain" description="Histidine kinase" evidence="9">
    <location>
        <begin position="199"/>
        <end position="412"/>
    </location>
</feature>
<dbReference type="InterPro" id="IPR036890">
    <property type="entry name" value="HATPase_C_sf"/>
</dbReference>
<reference evidence="10 11" key="1">
    <citation type="submission" date="2018-11" db="EMBL/GenBank/DDBJ databases">
        <title>Novel Erysipelotrichaceae bacterium isolated from small intestine of a swine.</title>
        <authorList>
            <person name="Kim J.S."/>
            <person name="Choe H."/>
            <person name="Lee Y.R."/>
            <person name="Kim K.M."/>
            <person name="Park D.S."/>
        </authorList>
    </citation>
    <scope>NUCLEOTIDE SEQUENCE [LARGE SCALE GENOMIC DNA]</scope>
    <source>
        <strain evidence="10 11">SG0102</strain>
    </source>
</reference>
<protein>
    <recommendedName>
        <fullName evidence="3">histidine kinase</fullName>
        <ecNumber evidence="3">2.7.13.3</ecNumber>
    </recommendedName>
</protein>
<evidence type="ECO:0000256" key="6">
    <source>
        <dbReference type="ARBA" id="ARBA00022777"/>
    </source>
</evidence>
<dbReference type="InterPro" id="IPR036097">
    <property type="entry name" value="HisK_dim/P_sf"/>
</dbReference>
<dbReference type="SMART" id="SM00387">
    <property type="entry name" value="HATPase_c"/>
    <property type="match status" value="1"/>
</dbReference>
<gene>
    <name evidence="10" type="ORF">SG0102_08270</name>
</gene>
<dbReference type="InParanoid" id="A0A3G9JLL3"/>
<dbReference type="OrthoDB" id="9813151at2"/>
<name>A0A3G9JLL3_9FIRM</name>
<dbReference type="RefSeq" id="WP_125118800.1">
    <property type="nucleotide sequence ID" value="NZ_AP019309.1"/>
</dbReference>
<dbReference type="GO" id="GO:0004721">
    <property type="term" value="F:phosphoprotein phosphatase activity"/>
    <property type="evidence" value="ECO:0007669"/>
    <property type="project" value="TreeGrafter"/>
</dbReference>
<feature type="transmembrane region" description="Helical" evidence="8">
    <location>
        <begin position="12"/>
        <end position="35"/>
    </location>
</feature>
<organism evidence="10 11">
    <name type="scientific">Intestinibaculum porci</name>
    <dbReference type="NCBI Taxonomy" id="2487118"/>
    <lineage>
        <taxon>Bacteria</taxon>
        <taxon>Bacillati</taxon>
        <taxon>Bacillota</taxon>
        <taxon>Erysipelotrichia</taxon>
        <taxon>Erysipelotrichales</taxon>
        <taxon>Erysipelotrichaceae</taxon>
        <taxon>Intestinibaculum</taxon>
    </lineage>
</organism>
<dbReference type="InterPro" id="IPR050351">
    <property type="entry name" value="BphY/WalK/GraS-like"/>
</dbReference>
<dbReference type="InterPro" id="IPR003594">
    <property type="entry name" value="HATPase_dom"/>
</dbReference>
<keyword evidence="8" id="KW-0812">Transmembrane</keyword>
<keyword evidence="5" id="KW-0808">Transferase</keyword>
<accession>A0A3G9JLL3</accession>
<comment type="catalytic activity">
    <reaction evidence="1">
        <text>ATP + protein L-histidine = ADP + protein N-phospho-L-histidine.</text>
        <dbReference type="EC" id="2.7.13.3"/>
    </reaction>
</comment>
<feature type="transmembrane region" description="Helical" evidence="8">
    <location>
        <begin position="156"/>
        <end position="178"/>
    </location>
</feature>
<dbReference type="PRINTS" id="PR00344">
    <property type="entry name" value="BCTRLSENSOR"/>
</dbReference>
<evidence type="ECO:0000313" key="10">
    <source>
        <dbReference type="EMBL" id="BBH25893.1"/>
    </source>
</evidence>
<keyword evidence="7" id="KW-0902">Two-component regulatory system</keyword>
<dbReference type="PANTHER" id="PTHR45453">
    <property type="entry name" value="PHOSPHATE REGULON SENSOR PROTEIN PHOR"/>
    <property type="match status" value="1"/>
</dbReference>
<dbReference type="Pfam" id="PF02518">
    <property type="entry name" value="HATPase_c"/>
    <property type="match status" value="1"/>
</dbReference>
<dbReference type="SMART" id="SM00388">
    <property type="entry name" value="HisKA"/>
    <property type="match status" value="1"/>
</dbReference>
<dbReference type="Pfam" id="PF00512">
    <property type="entry name" value="HisKA"/>
    <property type="match status" value="1"/>
</dbReference>
<dbReference type="EC" id="2.7.13.3" evidence="3"/>
<evidence type="ECO:0000256" key="7">
    <source>
        <dbReference type="ARBA" id="ARBA00023012"/>
    </source>
</evidence>
<sequence>MSKNAINKLRLKFIGIFMGVLIAIIGLFSVSIHIINQYNRNRVINAALSYIVDQNGEINKNPKAGSFDDFSTEFHYSARYFSVTYNKDGSIARSTTSHIAAVSRSQAYNLARKALRSGDETGHDGVYYYKVAKVGKNQTLVVFLDCTTQIESSKNLTITIIMVTLPGILLVFVCALAISKRAVRPEIENAERQNLFITNASHELKTPLAVIRANMEVEEMINGEDEWTKSTMNQVERMNGLIQNLVMIAKAQEQENREGDAIINVSTLINESIDPFMSLVQSENKQIIRTIQSDVMMKGDASKVRQLCSLLVDNAVKYCDDQGTITVALSALKKDKVIRLDVSNTYADGKNVDYTKFFDRFYRADQSHNIDRGGYGIGLSIAESIVRLYGGSIHASWKEGIITFTCMMKSKI</sequence>
<keyword evidence="4" id="KW-0597">Phosphoprotein</keyword>
<dbReference type="CDD" id="cd00082">
    <property type="entry name" value="HisKA"/>
    <property type="match status" value="1"/>
</dbReference>
<dbReference type="SUPFAM" id="SSF47384">
    <property type="entry name" value="Homodimeric domain of signal transducing histidine kinase"/>
    <property type="match status" value="1"/>
</dbReference>
<evidence type="ECO:0000313" key="11">
    <source>
        <dbReference type="Proteomes" id="UP000268059"/>
    </source>
</evidence>
<dbReference type="InterPro" id="IPR004358">
    <property type="entry name" value="Sig_transdc_His_kin-like_C"/>
</dbReference>
<comment type="subcellular location">
    <subcellularLocation>
        <location evidence="2">Membrane</location>
    </subcellularLocation>
</comment>
<dbReference type="Proteomes" id="UP000268059">
    <property type="component" value="Chromosome"/>
</dbReference>
<dbReference type="Gene3D" id="1.10.287.130">
    <property type="match status" value="1"/>
</dbReference>
<keyword evidence="6 10" id="KW-0418">Kinase</keyword>
<dbReference type="SUPFAM" id="SSF55874">
    <property type="entry name" value="ATPase domain of HSP90 chaperone/DNA topoisomerase II/histidine kinase"/>
    <property type="match status" value="1"/>
</dbReference>
<evidence type="ECO:0000256" key="4">
    <source>
        <dbReference type="ARBA" id="ARBA00022553"/>
    </source>
</evidence>
<dbReference type="PROSITE" id="PS50109">
    <property type="entry name" value="HIS_KIN"/>
    <property type="match status" value="1"/>
</dbReference>
<proteinExistence type="predicted"/>
<dbReference type="GO" id="GO:0000155">
    <property type="term" value="F:phosphorelay sensor kinase activity"/>
    <property type="evidence" value="ECO:0007669"/>
    <property type="project" value="InterPro"/>
</dbReference>
<keyword evidence="8" id="KW-1133">Transmembrane helix</keyword>
<keyword evidence="11" id="KW-1185">Reference proteome</keyword>
<evidence type="ECO:0000256" key="2">
    <source>
        <dbReference type="ARBA" id="ARBA00004370"/>
    </source>
</evidence>
<dbReference type="KEGG" id="ebm:SG0102_08270"/>
<evidence type="ECO:0000256" key="3">
    <source>
        <dbReference type="ARBA" id="ARBA00012438"/>
    </source>
</evidence>
<evidence type="ECO:0000256" key="5">
    <source>
        <dbReference type="ARBA" id="ARBA00022679"/>
    </source>
</evidence>
<dbReference type="EMBL" id="AP019309">
    <property type="protein sequence ID" value="BBH25893.1"/>
    <property type="molecule type" value="Genomic_DNA"/>
</dbReference>
<dbReference type="PANTHER" id="PTHR45453:SF1">
    <property type="entry name" value="PHOSPHATE REGULON SENSOR PROTEIN PHOR"/>
    <property type="match status" value="1"/>
</dbReference>